<proteinExistence type="predicted"/>
<dbReference type="OrthoDB" id="1918529at2759"/>
<accession>A0A9D4UZ86</accession>
<gene>
    <name evidence="1" type="ORF">GOP47_0008788</name>
</gene>
<sequence length="550" mass="60760">MEPDTLVIREDIVEFSQMLAAGKLSEMEFAMLMDEGDGSVLKPLHDAEMSSPDSPKALTMKVDKMPTFTCFGFSPATQSKPDSKAMPPPVLLPNGYAACHAVIGDAINRCRHSDNLSRVTIVIKHLENNPPALLSSFEVLVSDTGPGISREEVSKLFQDFSSAPLTHLCDATLFWGGEMVILTSEFPETEVRQYRVTNAFNQTTIMQLRSLSKDSGRFSGSSIVLNFKGYPRELLLYICDICCKIKILMSKTVAVEVCVERLTSESTVSEDVLLVCEGLALPPELSNLDRLSVGMAAYASRSVNANRVTPKIGKALAASSESSTETHWFFEACFAVTEAMNSGDISMETQVRQTKVLFFQDFICTAVTPTIVQTLKTKVNWESFGLYIKDVQLLETGTAIIEWEGSTRLESIELALHRYRSHQIKAVSWSREVSVCKRCVEDALHDLKLQNPHLFISHQSSELQKHVPDLSSCLAKLISASSDVAFKASCAEILGLVSADFNDVDLCIRAKINAPSLKMTTKEMNTTVRKETAYAIICLHEVRHSISIEC</sequence>
<evidence type="ECO:0000313" key="1">
    <source>
        <dbReference type="EMBL" id="KAI5076723.1"/>
    </source>
</evidence>
<dbReference type="InterPro" id="IPR034566">
    <property type="entry name" value="MTOPVIB_plant"/>
</dbReference>
<protein>
    <submittedName>
        <fullName evidence="1">Uncharacterized protein</fullName>
    </submittedName>
</protein>
<dbReference type="GO" id="GO:0007131">
    <property type="term" value="P:reciprocal meiotic recombination"/>
    <property type="evidence" value="ECO:0007669"/>
    <property type="project" value="TreeGrafter"/>
</dbReference>
<reference evidence="1" key="1">
    <citation type="submission" date="2021-01" db="EMBL/GenBank/DDBJ databases">
        <title>Adiantum capillus-veneris genome.</title>
        <authorList>
            <person name="Fang Y."/>
            <person name="Liao Q."/>
        </authorList>
    </citation>
    <scope>NUCLEOTIDE SEQUENCE</scope>
    <source>
        <strain evidence="1">H3</strain>
        <tissue evidence="1">Leaf</tissue>
    </source>
</reference>
<dbReference type="GO" id="GO:0042138">
    <property type="term" value="P:meiotic DNA double-strand break formation"/>
    <property type="evidence" value="ECO:0007669"/>
    <property type="project" value="InterPro"/>
</dbReference>
<dbReference type="PANTHER" id="PTHR36722:SF1">
    <property type="entry name" value="TYPE 2 DNA TOPOISOMERASE 6 SUBUNIT B-LIKE"/>
    <property type="match status" value="1"/>
</dbReference>
<dbReference type="InterPro" id="IPR036890">
    <property type="entry name" value="HATPase_C_sf"/>
</dbReference>
<dbReference type="AlphaFoldDB" id="A0A9D4UZ86"/>
<comment type="caution">
    <text evidence="1">The sequence shown here is derived from an EMBL/GenBank/DDBJ whole genome shotgun (WGS) entry which is preliminary data.</text>
</comment>
<organism evidence="1 2">
    <name type="scientific">Adiantum capillus-veneris</name>
    <name type="common">Maidenhair fern</name>
    <dbReference type="NCBI Taxonomy" id="13818"/>
    <lineage>
        <taxon>Eukaryota</taxon>
        <taxon>Viridiplantae</taxon>
        <taxon>Streptophyta</taxon>
        <taxon>Embryophyta</taxon>
        <taxon>Tracheophyta</taxon>
        <taxon>Polypodiopsida</taxon>
        <taxon>Polypodiidae</taxon>
        <taxon>Polypodiales</taxon>
        <taxon>Pteridineae</taxon>
        <taxon>Pteridaceae</taxon>
        <taxon>Vittarioideae</taxon>
        <taxon>Adiantum</taxon>
    </lineage>
</organism>
<dbReference type="GO" id="GO:0030674">
    <property type="term" value="F:protein-macromolecule adaptor activity"/>
    <property type="evidence" value="ECO:0007669"/>
    <property type="project" value="TreeGrafter"/>
</dbReference>
<dbReference type="SUPFAM" id="SSF55874">
    <property type="entry name" value="ATPase domain of HSP90 chaperone/DNA topoisomerase II/histidine kinase"/>
    <property type="match status" value="1"/>
</dbReference>
<dbReference type="PANTHER" id="PTHR36722">
    <property type="entry name" value="TYPE 2 DNA TOPOISOMERASE 6 SUBUNIT B-LIKE"/>
    <property type="match status" value="1"/>
</dbReference>
<evidence type="ECO:0000313" key="2">
    <source>
        <dbReference type="Proteomes" id="UP000886520"/>
    </source>
</evidence>
<dbReference type="GO" id="GO:0000793">
    <property type="term" value="C:condensed chromosome"/>
    <property type="evidence" value="ECO:0007669"/>
    <property type="project" value="TreeGrafter"/>
</dbReference>
<name>A0A9D4UZ86_ADICA</name>
<dbReference type="EMBL" id="JABFUD020000008">
    <property type="protein sequence ID" value="KAI5076723.1"/>
    <property type="molecule type" value="Genomic_DNA"/>
</dbReference>
<keyword evidence="2" id="KW-1185">Reference proteome</keyword>
<dbReference type="Proteomes" id="UP000886520">
    <property type="component" value="Chromosome 8"/>
</dbReference>